<evidence type="ECO:0008006" key="3">
    <source>
        <dbReference type="Google" id="ProtNLM"/>
    </source>
</evidence>
<dbReference type="Proteomes" id="UP000598971">
    <property type="component" value="Unassembled WGS sequence"/>
</dbReference>
<sequence length="620" mass="67818">MEFILKGNLLGYICDDCIEAISGAEVLIYLPWKEQRITANAVASTKDTFRLVEAAEKEQRASLLIAKGITDEAGNFSIGIDEKYSDSAFDIDFTCVTVPHGPHIPHRNPPQFHLTTVYPQWKMTDKRDGYSYFWSYSITNRWWCYIRGYYFDAWVICGHLVNCKTGAPIGGATVRAYDADLLTDDLLGTVTTDADGHFRIDYSSADFRVNFFPLNLETDIEAPFFSSGPDVYFKAELAGVQLVDETAANRRKNVGYCLCVRLCSEVNVITGGGDEGFPSAWTSIGSSFDIPTGPILNSFDADGYASAAKYAITGQIRLTGQAAPKIAGHRVEYRFLVSHVTTPNGGAAPAIANFTKIIGVTPNLFVASVVAKLRKNSFPFNIMNVISDQSDFDADGWFDINNAIERTLTNAGIPLADINNYDFIDEDTLMMLDTSALTTAPNVPLNVANAGQPVPAANKIPIEKIAIRFEIREVINKATNSFVPVLGTGQTLNSMIVNNNPIFVKYSVAELETLGDCSPLNGTVHAKYTVYHPHLQSASINVHSNGYAINKNLSDGFITLSGNTNAAVDGGNNNSLQINATPNDLIRCTYILTFGAQVRMHTGDSQVYNSFAPLAFFYDI</sequence>
<dbReference type="InterPro" id="IPR008969">
    <property type="entry name" value="CarboxyPept-like_regulatory"/>
</dbReference>
<protein>
    <recommendedName>
        <fullName evidence="3">Carboxypeptidase regulatory-like domain-containing protein</fullName>
    </recommendedName>
</protein>
<accession>A0A8J8JRU7</accession>
<evidence type="ECO:0000313" key="2">
    <source>
        <dbReference type="Proteomes" id="UP000598971"/>
    </source>
</evidence>
<dbReference type="SUPFAM" id="SSF49464">
    <property type="entry name" value="Carboxypeptidase regulatory domain-like"/>
    <property type="match status" value="1"/>
</dbReference>
<dbReference type="AlphaFoldDB" id="A0A8J8JRU7"/>
<organism evidence="1 2">
    <name type="scientific">Limnovirga soli</name>
    <dbReference type="NCBI Taxonomy" id="2656915"/>
    <lineage>
        <taxon>Bacteria</taxon>
        <taxon>Pseudomonadati</taxon>
        <taxon>Bacteroidota</taxon>
        <taxon>Chitinophagia</taxon>
        <taxon>Chitinophagales</taxon>
        <taxon>Chitinophagaceae</taxon>
        <taxon>Limnovirga</taxon>
    </lineage>
</organism>
<proteinExistence type="predicted"/>
<dbReference type="EMBL" id="WHPF01000008">
    <property type="protein sequence ID" value="NNV56252.1"/>
    <property type="molecule type" value="Genomic_DNA"/>
</dbReference>
<dbReference type="RefSeq" id="WP_171608193.1">
    <property type="nucleotide sequence ID" value="NZ_WHPF01000008.1"/>
</dbReference>
<gene>
    <name evidence="1" type="ORF">GD597_12335</name>
</gene>
<name>A0A8J8JRU7_9BACT</name>
<keyword evidence="2" id="KW-1185">Reference proteome</keyword>
<comment type="caution">
    <text evidence="1">The sequence shown here is derived from an EMBL/GenBank/DDBJ whole genome shotgun (WGS) entry which is preliminary data.</text>
</comment>
<evidence type="ECO:0000313" key="1">
    <source>
        <dbReference type="EMBL" id="NNV56252.1"/>
    </source>
</evidence>
<reference evidence="1" key="1">
    <citation type="submission" date="2019-10" db="EMBL/GenBank/DDBJ databases">
        <title>Draft genome sequence of Panacibacter sp. KCS-6.</title>
        <authorList>
            <person name="Yim K.J."/>
        </authorList>
    </citation>
    <scope>NUCLEOTIDE SEQUENCE</scope>
    <source>
        <strain evidence="1">KCS-6</strain>
    </source>
</reference>